<dbReference type="SUPFAM" id="SSF47413">
    <property type="entry name" value="lambda repressor-like DNA-binding domains"/>
    <property type="match status" value="1"/>
</dbReference>
<dbReference type="InterPro" id="IPR001387">
    <property type="entry name" value="Cro/C1-type_HTH"/>
</dbReference>
<organism evidence="2 3">
    <name type="scientific">Leeuwenhoekiella parthenopeia</name>
    <dbReference type="NCBI Taxonomy" id="2890320"/>
    <lineage>
        <taxon>Bacteria</taxon>
        <taxon>Pseudomonadati</taxon>
        <taxon>Bacteroidota</taxon>
        <taxon>Flavobacteriia</taxon>
        <taxon>Flavobacteriales</taxon>
        <taxon>Flavobacteriaceae</taxon>
        <taxon>Leeuwenhoekiella</taxon>
    </lineage>
</organism>
<dbReference type="EMBL" id="JAJGMW010000010">
    <property type="protein sequence ID" value="MCC4212961.1"/>
    <property type="molecule type" value="Genomic_DNA"/>
</dbReference>
<comment type="caution">
    <text evidence="2">The sequence shown here is derived from an EMBL/GenBank/DDBJ whole genome shotgun (WGS) entry which is preliminary data.</text>
</comment>
<name>A0ABS8GSI8_9FLAO</name>
<accession>A0ABS8GSI8</accession>
<reference evidence="2 3" key="1">
    <citation type="submission" date="2021-11" db="EMBL/GenBank/DDBJ databases">
        <title>Seasonal and diel survey of microbial diversity of the Tyrrhenian coast.</title>
        <authorList>
            <person name="Gattoni G."/>
            <person name="Corral P."/>
        </authorList>
    </citation>
    <scope>NUCLEOTIDE SEQUENCE [LARGE SCALE GENOMIC DNA]</scope>
    <source>
        <strain evidence="2 3">Mr9</strain>
    </source>
</reference>
<gene>
    <name evidence="2" type="ORF">LLW17_09545</name>
</gene>
<evidence type="ECO:0000313" key="2">
    <source>
        <dbReference type="EMBL" id="MCC4212961.1"/>
    </source>
</evidence>
<keyword evidence="3" id="KW-1185">Reference proteome</keyword>
<feature type="domain" description="HTH cro/C1-type" evidence="1">
    <location>
        <begin position="22"/>
        <end position="71"/>
    </location>
</feature>
<proteinExistence type="predicted"/>
<dbReference type="Gene3D" id="1.10.260.40">
    <property type="entry name" value="lambda repressor-like DNA-binding domains"/>
    <property type="match status" value="1"/>
</dbReference>
<dbReference type="RefSeq" id="WP_228230024.1">
    <property type="nucleotide sequence ID" value="NZ_JAJGMW010000010.1"/>
</dbReference>
<evidence type="ECO:0000313" key="3">
    <source>
        <dbReference type="Proteomes" id="UP001197770"/>
    </source>
</evidence>
<dbReference type="Proteomes" id="UP001197770">
    <property type="component" value="Unassembled WGS sequence"/>
</dbReference>
<dbReference type="InterPro" id="IPR010982">
    <property type="entry name" value="Lambda_DNA-bd_dom_sf"/>
</dbReference>
<protein>
    <submittedName>
        <fullName evidence="2">Helix-turn-helix transcriptional regulator</fullName>
    </submittedName>
</protein>
<evidence type="ECO:0000259" key="1">
    <source>
        <dbReference type="Pfam" id="PF13443"/>
    </source>
</evidence>
<dbReference type="Pfam" id="PF13443">
    <property type="entry name" value="HTH_26"/>
    <property type="match status" value="1"/>
</dbReference>
<sequence length="78" mass="9278">MNINVLISNAISEWIEDAKSNRDFALNHNIDEKIVRRILDEKEYRIPVETLKKICDARQIKLSEFFKLVEDKFPDLMI</sequence>